<proteinExistence type="predicted"/>
<keyword evidence="1" id="KW-1133">Transmembrane helix</keyword>
<dbReference type="PATRIC" id="fig|1348973.3.peg.3571"/>
<protein>
    <submittedName>
        <fullName evidence="2">Uncharacterized protein</fullName>
    </submittedName>
</protein>
<accession>A0A072NI06</accession>
<gene>
    <name evidence="2" type="ORF">M670_03694</name>
</gene>
<sequence length="133" mass="15667">MSDYIVLIPLFLGVIAMLNRSEVFSKVVKYISLGYFFVLTVFFILVRERIYDLYHKGSPIPDIYWEKNSNWADIGMFLYLVPTAVIFLILCLTWFKREKDIKWKILMFLFFVVGAVLLFGYSFIFSLSLGYVP</sequence>
<dbReference type="Proteomes" id="UP000027936">
    <property type="component" value="Unassembled WGS sequence"/>
</dbReference>
<dbReference type="OrthoDB" id="2428293at2"/>
<reference evidence="2 3" key="1">
    <citation type="submission" date="2014-04" db="EMBL/GenBank/DDBJ databases">
        <title>Draft genome sequence of Bacillus azotoformans MEV2011, a (co-) denitrifying strain unable to grow in the presence of oxygen.</title>
        <authorList>
            <person name="Nielsen M."/>
            <person name="Schreiber L."/>
            <person name="Finster K."/>
            <person name="Schramm A."/>
        </authorList>
    </citation>
    <scope>NUCLEOTIDE SEQUENCE [LARGE SCALE GENOMIC DNA]</scope>
    <source>
        <strain evidence="2 3">MEV2011</strain>
    </source>
</reference>
<evidence type="ECO:0000313" key="3">
    <source>
        <dbReference type="Proteomes" id="UP000027936"/>
    </source>
</evidence>
<organism evidence="2 3">
    <name type="scientific">Schinkia azotoformans MEV2011</name>
    <dbReference type="NCBI Taxonomy" id="1348973"/>
    <lineage>
        <taxon>Bacteria</taxon>
        <taxon>Bacillati</taxon>
        <taxon>Bacillota</taxon>
        <taxon>Bacilli</taxon>
        <taxon>Bacillales</taxon>
        <taxon>Bacillaceae</taxon>
        <taxon>Calidifontibacillus/Schinkia group</taxon>
        <taxon>Schinkia</taxon>
    </lineage>
</organism>
<feature type="transmembrane region" description="Helical" evidence="1">
    <location>
        <begin position="27"/>
        <end position="46"/>
    </location>
</feature>
<dbReference type="EMBL" id="JJRY01000018">
    <property type="protein sequence ID" value="KEF37101.1"/>
    <property type="molecule type" value="Genomic_DNA"/>
</dbReference>
<feature type="transmembrane region" description="Helical" evidence="1">
    <location>
        <begin position="107"/>
        <end position="132"/>
    </location>
</feature>
<dbReference type="RefSeq" id="WP_035197266.1">
    <property type="nucleotide sequence ID" value="NZ_JJRY01000018.1"/>
</dbReference>
<keyword evidence="1" id="KW-0812">Transmembrane</keyword>
<comment type="caution">
    <text evidence="2">The sequence shown here is derived from an EMBL/GenBank/DDBJ whole genome shotgun (WGS) entry which is preliminary data.</text>
</comment>
<feature type="transmembrane region" description="Helical" evidence="1">
    <location>
        <begin position="74"/>
        <end position="95"/>
    </location>
</feature>
<name>A0A072NI06_SCHAZ</name>
<evidence type="ECO:0000313" key="2">
    <source>
        <dbReference type="EMBL" id="KEF37101.1"/>
    </source>
</evidence>
<keyword evidence="1" id="KW-0472">Membrane</keyword>
<evidence type="ECO:0000256" key="1">
    <source>
        <dbReference type="SAM" id="Phobius"/>
    </source>
</evidence>
<dbReference type="AlphaFoldDB" id="A0A072NI06"/>